<dbReference type="PANTHER" id="PTHR48026">
    <property type="entry name" value="HOMOLOGOUS TO DROSOPHILA SQD (SQUID) PROTEIN"/>
    <property type="match status" value="1"/>
</dbReference>
<reference evidence="4" key="2">
    <citation type="submission" date="2025-09" db="UniProtKB">
        <authorList>
            <consortium name="Ensembl"/>
        </authorList>
    </citation>
    <scope>IDENTIFICATION</scope>
</reference>
<dbReference type="GO" id="GO:0071013">
    <property type="term" value="C:catalytic step 2 spliceosome"/>
    <property type="evidence" value="ECO:0007669"/>
    <property type="project" value="TreeGrafter"/>
</dbReference>
<feature type="domain" description="RRM" evidence="3">
    <location>
        <begin position="28"/>
        <end position="80"/>
    </location>
</feature>
<dbReference type="GeneTree" id="ENSGT00940000153147"/>
<sequence length="80" mass="9233">SHCQRACRPPRAVFREDSVKPGAHLTVKKIFVGGIKEDTEEYNLRDYFEKYGKIETIEVMEDRQKMKHSSSGLAASFFTH</sequence>
<proteinExistence type="predicted"/>
<reference evidence="4" key="1">
    <citation type="submission" date="2025-08" db="UniProtKB">
        <authorList>
            <consortium name="Ensembl"/>
        </authorList>
    </citation>
    <scope>IDENTIFICATION</scope>
</reference>
<dbReference type="InterPro" id="IPR035979">
    <property type="entry name" value="RBD_domain_sf"/>
</dbReference>
<dbReference type="Gene3D" id="3.30.70.330">
    <property type="match status" value="1"/>
</dbReference>
<dbReference type="GO" id="GO:0000398">
    <property type="term" value="P:mRNA splicing, via spliceosome"/>
    <property type="evidence" value="ECO:0007669"/>
    <property type="project" value="TreeGrafter"/>
</dbReference>
<dbReference type="Pfam" id="PF00076">
    <property type="entry name" value="RRM_1"/>
    <property type="match status" value="1"/>
</dbReference>
<dbReference type="GO" id="GO:0003730">
    <property type="term" value="F:mRNA 3'-UTR binding"/>
    <property type="evidence" value="ECO:0007669"/>
    <property type="project" value="TreeGrafter"/>
</dbReference>
<keyword evidence="5" id="KW-1185">Reference proteome</keyword>
<evidence type="ECO:0000256" key="2">
    <source>
        <dbReference type="PROSITE-ProRule" id="PRU00176"/>
    </source>
</evidence>
<dbReference type="Ensembl" id="ENSMSIT00000021016.1">
    <property type="protein sequence ID" value="ENSMSIP00000016581.1"/>
    <property type="gene ID" value="ENSMSIG00000014223.1"/>
</dbReference>
<dbReference type="InterPro" id="IPR000504">
    <property type="entry name" value="RRM_dom"/>
</dbReference>
<accession>A0A8C6H4L5</accession>
<protein>
    <recommendedName>
        <fullName evidence="3">RRM domain-containing protein</fullName>
    </recommendedName>
</protein>
<evidence type="ECO:0000259" key="3">
    <source>
        <dbReference type="PROSITE" id="PS50102"/>
    </source>
</evidence>
<name>A0A8C6H4L5_MUSSI</name>
<keyword evidence="1 2" id="KW-0694">RNA-binding</keyword>
<dbReference type="Proteomes" id="UP000694415">
    <property type="component" value="Unplaced"/>
</dbReference>
<evidence type="ECO:0000313" key="5">
    <source>
        <dbReference type="Proteomes" id="UP000694415"/>
    </source>
</evidence>
<organism evidence="4 5">
    <name type="scientific">Mus spicilegus</name>
    <name type="common">Mound-building mouse</name>
    <dbReference type="NCBI Taxonomy" id="10103"/>
    <lineage>
        <taxon>Eukaryota</taxon>
        <taxon>Metazoa</taxon>
        <taxon>Chordata</taxon>
        <taxon>Craniata</taxon>
        <taxon>Vertebrata</taxon>
        <taxon>Euteleostomi</taxon>
        <taxon>Mammalia</taxon>
        <taxon>Eutheria</taxon>
        <taxon>Euarchontoglires</taxon>
        <taxon>Glires</taxon>
        <taxon>Rodentia</taxon>
        <taxon>Myomorpha</taxon>
        <taxon>Muroidea</taxon>
        <taxon>Muridae</taxon>
        <taxon>Murinae</taxon>
        <taxon>Mus</taxon>
        <taxon>Mus</taxon>
    </lineage>
</organism>
<evidence type="ECO:0000313" key="4">
    <source>
        <dbReference type="Ensembl" id="ENSMSIP00000016581.1"/>
    </source>
</evidence>
<evidence type="ECO:0000256" key="1">
    <source>
        <dbReference type="ARBA" id="ARBA00022884"/>
    </source>
</evidence>
<dbReference type="AlphaFoldDB" id="A0A8C6H4L5"/>
<dbReference type="InterPro" id="IPR012677">
    <property type="entry name" value="Nucleotide-bd_a/b_plait_sf"/>
</dbReference>
<dbReference type="PROSITE" id="PS50102">
    <property type="entry name" value="RRM"/>
    <property type="match status" value="1"/>
</dbReference>
<dbReference type="SUPFAM" id="SSF54928">
    <property type="entry name" value="RNA-binding domain, RBD"/>
    <property type="match status" value="1"/>
</dbReference>
<dbReference type="PANTHER" id="PTHR48026:SF12">
    <property type="entry name" value="HETEROGENEOUS NUCLEAR RIBONUCLEOPROTEIN A3"/>
    <property type="match status" value="1"/>
</dbReference>